<proteinExistence type="predicted"/>
<gene>
    <name evidence="4" type="ORF">CHILSU_LOCUS9216</name>
</gene>
<keyword evidence="1" id="KW-0863">Zinc-finger</keyword>
<evidence type="ECO:0000256" key="2">
    <source>
        <dbReference type="SAM" id="Coils"/>
    </source>
</evidence>
<evidence type="ECO:0000313" key="5">
    <source>
        <dbReference type="Proteomes" id="UP001153292"/>
    </source>
</evidence>
<protein>
    <recommendedName>
        <fullName evidence="3">CCHC-type domain-containing protein</fullName>
    </recommendedName>
</protein>
<keyword evidence="5" id="KW-1185">Reference proteome</keyword>
<keyword evidence="1" id="KW-0862">Zinc</keyword>
<evidence type="ECO:0000256" key="1">
    <source>
        <dbReference type="PROSITE-ProRule" id="PRU00047"/>
    </source>
</evidence>
<dbReference type="PROSITE" id="PS50158">
    <property type="entry name" value="ZF_CCHC"/>
    <property type="match status" value="1"/>
</dbReference>
<organism evidence="4 5">
    <name type="scientific">Chilo suppressalis</name>
    <name type="common">Asiatic rice borer moth</name>
    <dbReference type="NCBI Taxonomy" id="168631"/>
    <lineage>
        <taxon>Eukaryota</taxon>
        <taxon>Metazoa</taxon>
        <taxon>Ecdysozoa</taxon>
        <taxon>Arthropoda</taxon>
        <taxon>Hexapoda</taxon>
        <taxon>Insecta</taxon>
        <taxon>Pterygota</taxon>
        <taxon>Neoptera</taxon>
        <taxon>Endopterygota</taxon>
        <taxon>Lepidoptera</taxon>
        <taxon>Glossata</taxon>
        <taxon>Ditrysia</taxon>
        <taxon>Pyraloidea</taxon>
        <taxon>Crambidae</taxon>
        <taxon>Crambinae</taxon>
        <taxon>Chilo</taxon>
    </lineage>
</organism>
<evidence type="ECO:0000313" key="4">
    <source>
        <dbReference type="EMBL" id="CAH0405846.1"/>
    </source>
</evidence>
<dbReference type="Proteomes" id="UP001153292">
    <property type="component" value="Chromosome 5"/>
</dbReference>
<dbReference type="SUPFAM" id="SSF57756">
    <property type="entry name" value="Retrovirus zinc finger-like domains"/>
    <property type="match status" value="1"/>
</dbReference>
<feature type="coiled-coil region" evidence="2">
    <location>
        <begin position="31"/>
        <end position="86"/>
    </location>
</feature>
<dbReference type="InterPro" id="IPR001878">
    <property type="entry name" value="Znf_CCHC"/>
</dbReference>
<keyword evidence="1" id="KW-0479">Metal-binding</keyword>
<sequence length="284" mass="31168">MKSQTAADMDDNAARALRSESKAFLDLVDSCSRKQDIVNELSDELERAQRAEMKTKKSLARRVAEIENLKEEVQEYTAENWGLKVELDKLRHSLSTMGTKILVVPGSDSPMKADALARRIGEVMADLMEVGRLEKVADLRITGLNESVTTKELVQAVAEKGGCRCRPCKVVSGATGFTKVRCAVDVAKKGAEGDKLDWSLARVTVLGPPPTHCFKCMGRGHVADRCPSREDRSSFCFRTAATFTKPLSTIIAKAFTTHSQCIVEYLFAYATASVKVNAQYLVNG</sequence>
<keyword evidence="2" id="KW-0175">Coiled coil</keyword>
<dbReference type="EMBL" id="OU963898">
    <property type="protein sequence ID" value="CAH0405846.1"/>
    <property type="molecule type" value="Genomic_DNA"/>
</dbReference>
<reference evidence="4" key="1">
    <citation type="submission" date="2021-12" db="EMBL/GenBank/DDBJ databases">
        <authorList>
            <person name="King R."/>
        </authorList>
    </citation>
    <scope>NUCLEOTIDE SEQUENCE</scope>
</reference>
<accession>A0ABN8BCZ6</accession>
<feature type="domain" description="CCHC-type" evidence="3">
    <location>
        <begin position="213"/>
        <end position="228"/>
    </location>
</feature>
<evidence type="ECO:0000259" key="3">
    <source>
        <dbReference type="PROSITE" id="PS50158"/>
    </source>
</evidence>
<name>A0ABN8BCZ6_CHISP</name>
<dbReference type="InterPro" id="IPR036875">
    <property type="entry name" value="Znf_CCHC_sf"/>
</dbReference>